<proteinExistence type="inferred from homology"/>
<keyword evidence="5 6" id="KW-0804">Transcription</keyword>
<reference evidence="9 10" key="1">
    <citation type="submission" date="2019-03" db="EMBL/GenBank/DDBJ databases">
        <title>Genomic Encyclopedia of Type Strains, Phase IV (KMG-IV): sequencing the most valuable type-strain genomes for metagenomic binning, comparative biology and taxonomic classification.</title>
        <authorList>
            <person name="Goeker M."/>
        </authorList>
    </citation>
    <scope>NUCLEOTIDE SEQUENCE [LARGE SCALE GENOMIC DNA]</scope>
    <source>
        <strain evidence="9 10">DSM 23802</strain>
    </source>
</reference>
<sequence length="160" mass="19191">MSETVFDFDERSIQEKPMVDLAYQILKQAKRTFTYQELAQEVFKLKGLSEDELLDFTVQLFTEINIDGRFAYLGQNEWGLKQWYPVDQLESVHLRFNDDEDTDFDYDEQLEDEEYTDEDELMDDELTDDYDDTDALEDDFIDEDMDEFEETDEDDDLDLE</sequence>
<keyword evidence="10" id="KW-1185">Reference proteome</keyword>
<dbReference type="GO" id="GO:0006355">
    <property type="term" value="P:regulation of DNA-templated transcription"/>
    <property type="evidence" value="ECO:0007669"/>
    <property type="project" value="UniProtKB-UniRule"/>
</dbReference>
<dbReference type="PROSITE" id="PS51913">
    <property type="entry name" value="HTH_HARE"/>
    <property type="match status" value="1"/>
</dbReference>
<evidence type="ECO:0000313" key="9">
    <source>
        <dbReference type="EMBL" id="TCS82081.1"/>
    </source>
</evidence>
<evidence type="ECO:0000256" key="5">
    <source>
        <dbReference type="ARBA" id="ARBA00023163"/>
    </source>
</evidence>
<dbReference type="HAMAP" id="MF_00357">
    <property type="entry name" value="RNApol_bact_RpoE"/>
    <property type="match status" value="1"/>
</dbReference>
<dbReference type="Proteomes" id="UP000295788">
    <property type="component" value="Unassembled WGS sequence"/>
</dbReference>
<comment type="caution">
    <text evidence="9">The sequence shown here is derived from an EMBL/GenBank/DDBJ whole genome shotgun (WGS) entry which is preliminary data.</text>
</comment>
<feature type="domain" description="HTH HARE-type" evidence="8">
    <location>
        <begin position="16"/>
        <end position="83"/>
    </location>
</feature>
<evidence type="ECO:0000256" key="4">
    <source>
        <dbReference type="ARBA" id="ARBA00022695"/>
    </source>
</evidence>
<feature type="region of interest" description="Disordered" evidence="7">
    <location>
        <begin position="100"/>
        <end position="160"/>
    </location>
</feature>
<dbReference type="NCBIfam" id="TIGR04567">
    <property type="entry name" value="RNAP_delt_lowGC"/>
    <property type="match status" value="1"/>
</dbReference>
<comment type="similarity">
    <text evidence="1 6">Belongs to the RpoE family.</text>
</comment>
<dbReference type="Pfam" id="PF05066">
    <property type="entry name" value="HARE-HTH"/>
    <property type="match status" value="1"/>
</dbReference>
<dbReference type="GO" id="GO:0003899">
    <property type="term" value="F:DNA-directed RNA polymerase activity"/>
    <property type="evidence" value="ECO:0007669"/>
    <property type="project" value="UniProtKB-UniRule"/>
</dbReference>
<dbReference type="EMBL" id="SMAB01000010">
    <property type="protein sequence ID" value="TCS82081.1"/>
    <property type="molecule type" value="Genomic_DNA"/>
</dbReference>
<name>A0A4R3KHD1_9BACI</name>
<dbReference type="InterPro" id="IPR029757">
    <property type="entry name" value="RpoE"/>
</dbReference>
<accession>A0A4R3KHD1</accession>
<comment type="function">
    <text evidence="6">Participates in both the initiation and recycling phases of transcription. In the presence of the delta subunit, RNAP displays an increased specificity of transcription, a decreased affinity for nucleic acids, and an increased efficiency of RNA synthesis because of enhanced recycling.</text>
</comment>
<dbReference type="OrthoDB" id="401223at2"/>
<dbReference type="GO" id="GO:0006351">
    <property type="term" value="P:DNA-templated transcription"/>
    <property type="evidence" value="ECO:0007669"/>
    <property type="project" value="InterPro"/>
</dbReference>
<keyword evidence="4 6" id="KW-0548">Nucleotidyltransferase</keyword>
<keyword evidence="2 6" id="KW-0240">DNA-directed RNA polymerase</keyword>
<evidence type="ECO:0000256" key="7">
    <source>
        <dbReference type="SAM" id="MobiDB-lite"/>
    </source>
</evidence>
<protein>
    <recommendedName>
        <fullName evidence="6">Probable DNA-directed RNA polymerase subunit delta</fullName>
    </recommendedName>
    <alternativeName>
        <fullName evidence="6">RNAP delta factor</fullName>
    </alternativeName>
</protein>
<organism evidence="9 10">
    <name type="scientific">Tepidibacillus fermentans</name>
    <dbReference type="NCBI Taxonomy" id="1281767"/>
    <lineage>
        <taxon>Bacteria</taxon>
        <taxon>Bacillati</taxon>
        <taxon>Bacillota</taxon>
        <taxon>Bacilli</taxon>
        <taxon>Bacillales</taxon>
        <taxon>Bacillaceae</taxon>
        <taxon>Tepidibacillus</taxon>
    </lineage>
</organism>
<dbReference type="InterPro" id="IPR038087">
    <property type="entry name" value="RNAP_delta_N_dom_sf"/>
</dbReference>
<evidence type="ECO:0000256" key="2">
    <source>
        <dbReference type="ARBA" id="ARBA00022478"/>
    </source>
</evidence>
<keyword evidence="3 6" id="KW-0808">Transferase</keyword>
<dbReference type="GO" id="GO:0000428">
    <property type="term" value="C:DNA-directed RNA polymerase complex"/>
    <property type="evidence" value="ECO:0007669"/>
    <property type="project" value="UniProtKB-KW"/>
</dbReference>
<dbReference type="Gene3D" id="1.10.10.1250">
    <property type="entry name" value="RNA polymerase, subunit delta, N-terminal domain"/>
    <property type="match status" value="1"/>
</dbReference>
<evidence type="ECO:0000259" key="8">
    <source>
        <dbReference type="PROSITE" id="PS51913"/>
    </source>
</evidence>
<comment type="subunit">
    <text evidence="6">RNAP is composed of a core of 2 alpha, a beta and a beta' subunits. The core is associated with a delta subunit and one of several sigma factors.</text>
</comment>
<evidence type="ECO:0000256" key="3">
    <source>
        <dbReference type="ARBA" id="ARBA00022679"/>
    </source>
</evidence>
<evidence type="ECO:0000313" key="10">
    <source>
        <dbReference type="Proteomes" id="UP000295788"/>
    </source>
</evidence>
<evidence type="ECO:0000256" key="1">
    <source>
        <dbReference type="ARBA" id="ARBA00009828"/>
    </source>
</evidence>
<dbReference type="AlphaFoldDB" id="A0A4R3KHD1"/>
<gene>
    <name evidence="6" type="primary">rpoE</name>
    <name evidence="9" type="ORF">EDD72_11014</name>
</gene>
<evidence type="ECO:0000256" key="6">
    <source>
        <dbReference type="HAMAP-Rule" id="MF_00357"/>
    </source>
</evidence>
<dbReference type="InterPro" id="IPR007759">
    <property type="entry name" value="Asxl_HARE-HTH"/>
</dbReference>